<accession>A0ABT0UZB7</accession>
<organism evidence="2 3">
    <name type="scientific">Streptomyces albipurpureus</name>
    <dbReference type="NCBI Taxonomy" id="2897419"/>
    <lineage>
        <taxon>Bacteria</taxon>
        <taxon>Bacillati</taxon>
        <taxon>Actinomycetota</taxon>
        <taxon>Actinomycetes</taxon>
        <taxon>Kitasatosporales</taxon>
        <taxon>Streptomycetaceae</taxon>
        <taxon>Streptomyces</taxon>
    </lineage>
</organism>
<evidence type="ECO:0000256" key="1">
    <source>
        <dbReference type="SAM" id="MobiDB-lite"/>
    </source>
</evidence>
<evidence type="ECO:0008006" key="4">
    <source>
        <dbReference type="Google" id="ProtNLM"/>
    </source>
</evidence>
<proteinExistence type="predicted"/>
<feature type="region of interest" description="Disordered" evidence="1">
    <location>
        <begin position="22"/>
        <end position="52"/>
    </location>
</feature>
<keyword evidence="3" id="KW-1185">Reference proteome</keyword>
<name>A0ABT0UZB7_9ACTN</name>
<dbReference type="EMBL" id="JAMQAW010000095">
    <property type="protein sequence ID" value="MCM2393912.1"/>
    <property type="molecule type" value="Genomic_DNA"/>
</dbReference>
<evidence type="ECO:0000313" key="2">
    <source>
        <dbReference type="EMBL" id="MCM2393912.1"/>
    </source>
</evidence>
<evidence type="ECO:0000313" key="3">
    <source>
        <dbReference type="Proteomes" id="UP001431429"/>
    </source>
</evidence>
<protein>
    <recommendedName>
        <fullName evidence="4">Lipoprotein</fullName>
    </recommendedName>
</protein>
<reference evidence="2" key="1">
    <citation type="submission" date="2022-06" db="EMBL/GenBank/DDBJ databases">
        <title>Genome public.</title>
        <authorList>
            <person name="Sun Q."/>
        </authorList>
    </citation>
    <scope>NUCLEOTIDE SEQUENCE</scope>
    <source>
        <strain evidence="2">CWNU-1</strain>
    </source>
</reference>
<dbReference type="Proteomes" id="UP001431429">
    <property type="component" value="Unassembled WGS sequence"/>
</dbReference>
<dbReference type="RefSeq" id="WP_250924203.1">
    <property type="nucleotide sequence ID" value="NZ_JAMQAW010000095.1"/>
</dbReference>
<sequence length="177" mass="18348">MSRQVKAALTLALSLCLAGCDSSPPKQTEHSQQRSTASSSADAPSPPNTRQLAAEQVQHTLSPQIESLARTYGEGTNSPCSSAAAELFTPSCAAMADAVGKLAQNALAEIQGKSVPFTTMRRVAMSARNAAEQYPKLSCGTLPSSASVQEACRKHGAVIAQSPVDFRDGVNMGLAGK</sequence>
<gene>
    <name evidence="2" type="ORF">NBG84_37545</name>
</gene>
<comment type="caution">
    <text evidence="2">The sequence shown here is derived from an EMBL/GenBank/DDBJ whole genome shotgun (WGS) entry which is preliminary data.</text>
</comment>